<name>A0AAJ1IF18_9SPIO</name>
<feature type="compositionally biased region" description="Low complexity" evidence="2">
    <location>
        <begin position="171"/>
        <end position="180"/>
    </location>
</feature>
<dbReference type="AlphaFoldDB" id="A0AAJ1IF18"/>
<keyword evidence="1" id="KW-0175">Coiled coil</keyword>
<gene>
    <name evidence="4" type="ORF">PQJ61_15215</name>
</gene>
<reference evidence="4 5" key="1">
    <citation type="submission" date="2022-12" db="EMBL/GenBank/DDBJ databases">
        <title>Metagenome assembled genome from gulf of manar.</title>
        <authorList>
            <person name="Kohli P."/>
            <person name="Pk S."/>
            <person name="Venkata Ramana C."/>
            <person name="Sasikala C."/>
        </authorList>
    </citation>
    <scope>NUCLEOTIDE SEQUENCE [LARGE SCALE GENOMIC DNA]</scope>
    <source>
        <strain evidence="4">JB008</strain>
    </source>
</reference>
<feature type="transmembrane region" description="Helical" evidence="3">
    <location>
        <begin position="15"/>
        <end position="36"/>
    </location>
</feature>
<proteinExistence type="predicted"/>
<protein>
    <submittedName>
        <fullName evidence="4">Uncharacterized protein</fullName>
    </submittedName>
</protein>
<keyword evidence="3" id="KW-0472">Membrane</keyword>
<keyword evidence="3" id="KW-0812">Transmembrane</keyword>
<dbReference type="Proteomes" id="UP001221217">
    <property type="component" value="Unassembled WGS sequence"/>
</dbReference>
<evidence type="ECO:0000313" key="5">
    <source>
        <dbReference type="Proteomes" id="UP001221217"/>
    </source>
</evidence>
<comment type="caution">
    <text evidence="4">The sequence shown here is derived from an EMBL/GenBank/DDBJ whole genome shotgun (WGS) entry which is preliminary data.</text>
</comment>
<evidence type="ECO:0000313" key="4">
    <source>
        <dbReference type="EMBL" id="MDC7228112.1"/>
    </source>
</evidence>
<dbReference type="EMBL" id="JAQQAL010000040">
    <property type="protein sequence ID" value="MDC7228112.1"/>
    <property type="molecule type" value="Genomic_DNA"/>
</dbReference>
<keyword evidence="3" id="KW-1133">Transmembrane helix</keyword>
<organism evidence="4 5">
    <name type="scientific">Candidatus Thalassospirochaeta sargassi</name>
    <dbReference type="NCBI Taxonomy" id="3119039"/>
    <lineage>
        <taxon>Bacteria</taxon>
        <taxon>Pseudomonadati</taxon>
        <taxon>Spirochaetota</taxon>
        <taxon>Spirochaetia</taxon>
        <taxon>Spirochaetales</taxon>
        <taxon>Spirochaetaceae</taxon>
        <taxon>Candidatus Thalassospirochaeta</taxon>
    </lineage>
</organism>
<evidence type="ECO:0000256" key="2">
    <source>
        <dbReference type="SAM" id="MobiDB-lite"/>
    </source>
</evidence>
<evidence type="ECO:0000256" key="1">
    <source>
        <dbReference type="SAM" id="Coils"/>
    </source>
</evidence>
<feature type="coiled-coil region" evidence="1">
    <location>
        <begin position="56"/>
        <end position="90"/>
    </location>
</feature>
<sequence length="196" mass="21657">MAVPVFEIGPVDQNIIYAFIAGFLIAWLIFGIRIAVLKSRNKKEVRDLRNSLVNRIDIETSSIDRMKTEIEDLKKKNNNLKISMNNLSGKAGRREKIQLHVYQSAIEKMSVRAPGFAPAWHIVLKECEEETGKSLSGTIPFIQRNIPTVGTGWANTVNMQAGDEVGEINSDSELSGSSSSVKKKQSLLSRITGGKA</sequence>
<feature type="region of interest" description="Disordered" evidence="2">
    <location>
        <begin position="167"/>
        <end position="196"/>
    </location>
</feature>
<accession>A0AAJ1IF18</accession>
<evidence type="ECO:0000256" key="3">
    <source>
        <dbReference type="SAM" id="Phobius"/>
    </source>
</evidence>